<gene>
    <name evidence="3" type="ORF">EBAPG3_001340</name>
</gene>
<dbReference type="EMBL" id="CP021106">
    <property type="protein sequence ID" value="ARO86536.1"/>
    <property type="molecule type" value="Genomic_DNA"/>
</dbReference>
<dbReference type="PROSITE" id="PS50005">
    <property type="entry name" value="TPR"/>
    <property type="match status" value="1"/>
</dbReference>
<evidence type="ECO:0000313" key="4">
    <source>
        <dbReference type="Proteomes" id="UP000012179"/>
    </source>
</evidence>
<dbReference type="KEGG" id="nlc:EBAPG3_001340"/>
<dbReference type="SUPFAM" id="SSF48452">
    <property type="entry name" value="TPR-like"/>
    <property type="match status" value="1"/>
</dbReference>
<dbReference type="Gene3D" id="1.25.40.10">
    <property type="entry name" value="Tetratricopeptide repeat domain"/>
    <property type="match status" value="1"/>
</dbReference>
<dbReference type="Proteomes" id="UP000012179">
    <property type="component" value="Chromosome"/>
</dbReference>
<evidence type="ECO:0000313" key="3">
    <source>
        <dbReference type="EMBL" id="ARO86536.1"/>
    </source>
</evidence>
<evidence type="ECO:0000256" key="2">
    <source>
        <dbReference type="SAM" id="SignalP"/>
    </source>
</evidence>
<feature type="repeat" description="TPR" evidence="1">
    <location>
        <begin position="127"/>
        <end position="160"/>
    </location>
</feature>
<reference evidence="3 4" key="1">
    <citation type="journal article" date="2015" name="Int. J. Syst. Evol. Microbiol.">
        <title>Nitrosospira lacus sp. nov., a psychrotolerant, ammonia-oxidizing bacterium from sandy lake sediment.</title>
        <authorList>
            <person name="Urakawa H."/>
            <person name="Garcia J.C."/>
            <person name="Nielsen J.L."/>
            <person name="Le V.Q."/>
            <person name="Kozlowski J.A."/>
            <person name="Stein L.Y."/>
            <person name="Lim C.K."/>
            <person name="Pommerening-Roser A."/>
            <person name="Martens-Habbena W."/>
            <person name="Stahl D.A."/>
            <person name="Klotz M.G."/>
        </authorList>
    </citation>
    <scope>NUCLEOTIDE SEQUENCE [LARGE SCALE GENOMIC DNA]</scope>
    <source>
        <strain evidence="3 4">APG3</strain>
    </source>
</reference>
<proteinExistence type="predicted"/>
<feature type="chain" id="PRO_5010883912" evidence="2">
    <location>
        <begin position="22"/>
        <end position="209"/>
    </location>
</feature>
<keyword evidence="2" id="KW-0732">Signal</keyword>
<sequence length="209" mass="23187">MKPVSCLAALVISVVSINLQAAPHCGELTVAYGATGGDYTNSEDRKNKVPIVEQYHFTPNIENLVSGNSGPLGGELTYTLERFPNHHRALASFAKLGLRDKTPKPIGSRFSVECAFDRAIRFKPNDPTVRMVYGTYLLKLGQQDKAIDQLNVAVNLQPEDPTINYNLGLLYVQKKDYEQARTYAKKAYELGFPLPGLKNKLVEAGKWED</sequence>
<feature type="signal peptide" evidence="2">
    <location>
        <begin position="1"/>
        <end position="21"/>
    </location>
</feature>
<name>A0A1W6SL47_9PROT</name>
<dbReference type="eggNOG" id="COG0457">
    <property type="taxonomic scope" value="Bacteria"/>
</dbReference>
<keyword evidence="1" id="KW-0802">TPR repeat</keyword>
<dbReference type="OrthoDB" id="8525350at2"/>
<keyword evidence="4" id="KW-1185">Reference proteome</keyword>
<dbReference type="InterPro" id="IPR019734">
    <property type="entry name" value="TPR_rpt"/>
</dbReference>
<dbReference type="RefSeq" id="WP_004180903.1">
    <property type="nucleotide sequence ID" value="NZ_CP021106.3"/>
</dbReference>
<dbReference type="AlphaFoldDB" id="A0A1W6SL47"/>
<evidence type="ECO:0000256" key="1">
    <source>
        <dbReference type="PROSITE-ProRule" id="PRU00339"/>
    </source>
</evidence>
<dbReference type="Pfam" id="PF13414">
    <property type="entry name" value="TPR_11"/>
    <property type="match status" value="1"/>
</dbReference>
<accession>A0A1W6SL47</accession>
<organism evidence="3 4">
    <name type="scientific">Nitrosospira lacus</name>
    <dbReference type="NCBI Taxonomy" id="1288494"/>
    <lineage>
        <taxon>Bacteria</taxon>
        <taxon>Pseudomonadati</taxon>
        <taxon>Pseudomonadota</taxon>
        <taxon>Betaproteobacteria</taxon>
        <taxon>Nitrosomonadales</taxon>
        <taxon>Nitrosomonadaceae</taxon>
        <taxon>Nitrosospira</taxon>
    </lineage>
</organism>
<dbReference type="InterPro" id="IPR011990">
    <property type="entry name" value="TPR-like_helical_dom_sf"/>
</dbReference>
<protein>
    <submittedName>
        <fullName evidence="3">Uncharacterized protein</fullName>
    </submittedName>
</protein>